<evidence type="ECO:0000313" key="1">
    <source>
        <dbReference type="Proteomes" id="UP000095281"/>
    </source>
</evidence>
<keyword evidence="1" id="KW-1185">Reference proteome</keyword>
<accession>A0A1I8BJ13</accession>
<dbReference type="WBParaSite" id="MhA1_Contig274.frz3.gene9">
    <property type="protein sequence ID" value="MhA1_Contig274.frz3.gene9"/>
    <property type="gene ID" value="MhA1_Contig274.frz3.gene9"/>
</dbReference>
<organism evidence="1 2">
    <name type="scientific">Meloidogyne hapla</name>
    <name type="common">Root-knot nematode worm</name>
    <dbReference type="NCBI Taxonomy" id="6305"/>
    <lineage>
        <taxon>Eukaryota</taxon>
        <taxon>Metazoa</taxon>
        <taxon>Ecdysozoa</taxon>
        <taxon>Nematoda</taxon>
        <taxon>Chromadorea</taxon>
        <taxon>Rhabditida</taxon>
        <taxon>Tylenchina</taxon>
        <taxon>Tylenchomorpha</taxon>
        <taxon>Tylenchoidea</taxon>
        <taxon>Meloidogynidae</taxon>
        <taxon>Meloidogyninae</taxon>
        <taxon>Meloidogyne</taxon>
    </lineage>
</organism>
<evidence type="ECO:0000313" key="2">
    <source>
        <dbReference type="WBParaSite" id="MhA1_Contig274.frz3.gene9"/>
    </source>
</evidence>
<dbReference type="Proteomes" id="UP000095281">
    <property type="component" value="Unplaced"/>
</dbReference>
<dbReference type="AlphaFoldDB" id="A0A1I8BJ13"/>
<proteinExistence type="predicted"/>
<name>A0A1I8BJ13_MELHA</name>
<sequence length="490" mass="57808">MSLLQKLPKVTSIDYYFDIVSIPAWVLFEETIDNLLEGISSSFHPQCALNMIASKFGFSEFQKISRQFWQRIWVQNKPLNTEKDLEEAFNSSKICLDFDLNENLFLNDEWCTLLNENHRDAMDAKINHKEEDELNYKNIDVEYGVVDFPLSGQLMKKWNLAIKNCIPIYLSTGSFQKNDKPAITLFTETNKNKKFVECNGNLILKLPVCPKTLEEMKIVRFWLKRLFHCNFQEALFNDIIINPEIIKLLFDNKETKKLQFHAQIAYLTYCFTVNLFNRTSKENHNCIETVFNFNIDHLHINKLLSLNFGLYYYTSEYNTILLDLIINEGARIPHIQIKKCMRPTFCSLIINVANTRLKYDNEIGIKDVELFKSFYKIPDVQQEKKWQTAIDEQIPLCSYPCPSNDEFLFIQTTKDCSKIIPNIKFDYLNWPNFNLNAKAENIERGRIHAFSTFTKYKIVNIYSTKVKYFVFNEINEFGRIQKVCFERILE</sequence>
<reference evidence="2" key="1">
    <citation type="submission" date="2016-11" db="UniProtKB">
        <authorList>
            <consortium name="WormBaseParasite"/>
        </authorList>
    </citation>
    <scope>IDENTIFICATION</scope>
</reference>
<protein>
    <submittedName>
        <fullName evidence="2">Uncharacterized protein</fullName>
    </submittedName>
</protein>